<accession>A0A1H7ASN3</accession>
<name>A0A1H7ASN3_9MICO</name>
<keyword evidence="3" id="KW-1185">Reference proteome</keyword>
<gene>
    <name evidence="2" type="ORF">SAMN05421637_2691</name>
</gene>
<proteinExistence type="predicted"/>
<dbReference type="EMBL" id="FNZI01000008">
    <property type="protein sequence ID" value="SEJ68651.1"/>
    <property type="molecule type" value="Genomic_DNA"/>
</dbReference>
<dbReference type="SUPFAM" id="SSF53850">
    <property type="entry name" value="Periplasmic binding protein-like II"/>
    <property type="match status" value="2"/>
</dbReference>
<evidence type="ECO:0000313" key="3">
    <source>
        <dbReference type="Proteomes" id="UP000183315"/>
    </source>
</evidence>
<protein>
    <submittedName>
        <fullName evidence="2">Osmoprotectant transport system substrate-binding protein</fullName>
    </submittedName>
</protein>
<dbReference type="eggNOG" id="COG1732">
    <property type="taxonomic scope" value="Bacteria"/>
</dbReference>
<dbReference type="AlphaFoldDB" id="A0A1H7ASN3"/>
<feature type="domain" description="ABC-type glycine betaine transport system substrate-binding" evidence="1">
    <location>
        <begin position="57"/>
        <end position="125"/>
    </location>
</feature>
<feature type="domain" description="ABC-type glycine betaine transport system substrate-binding" evidence="1">
    <location>
        <begin position="138"/>
        <end position="332"/>
    </location>
</feature>
<dbReference type="Pfam" id="PF04069">
    <property type="entry name" value="OpuAC"/>
    <property type="match status" value="2"/>
</dbReference>
<dbReference type="Proteomes" id="UP000183315">
    <property type="component" value="Unassembled WGS sequence"/>
</dbReference>
<dbReference type="STRING" id="1043493.SAMN05421637_2691"/>
<reference evidence="3" key="1">
    <citation type="submission" date="2016-10" db="EMBL/GenBank/DDBJ databases">
        <authorList>
            <person name="Varghese N."/>
        </authorList>
    </citation>
    <scope>NUCLEOTIDE SEQUENCE [LARGE SCALE GENOMIC DNA]</scope>
    <source>
        <strain evidence="3">DSM 24868</strain>
    </source>
</reference>
<organism evidence="2 3">
    <name type="scientific">Demequina mangrovi</name>
    <dbReference type="NCBI Taxonomy" id="1043493"/>
    <lineage>
        <taxon>Bacteria</taxon>
        <taxon>Bacillati</taxon>
        <taxon>Actinomycetota</taxon>
        <taxon>Actinomycetes</taxon>
        <taxon>Micrococcales</taxon>
        <taxon>Demequinaceae</taxon>
        <taxon>Demequina</taxon>
    </lineage>
</organism>
<dbReference type="GO" id="GO:0022857">
    <property type="term" value="F:transmembrane transporter activity"/>
    <property type="evidence" value="ECO:0007669"/>
    <property type="project" value="InterPro"/>
</dbReference>
<dbReference type="Gene3D" id="3.40.190.10">
    <property type="entry name" value="Periplasmic binding protein-like II"/>
    <property type="match status" value="2"/>
</dbReference>
<dbReference type="RefSeq" id="WP_042215307.1">
    <property type="nucleotide sequence ID" value="NZ_BBLU01000009.1"/>
</dbReference>
<dbReference type="Gene3D" id="3.40.190.120">
    <property type="entry name" value="Osmoprotection protein (prox), domain 2"/>
    <property type="match status" value="2"/>
</dbReference>
<dbReference type="OrthoDB" id="9781705at2"/>
<dbReference type="PROSITE" id="PS51257">
    <property type="entry name" value="PROKAR_LIPOPROTEIN"/>
    <property type="match status" value="1"/>
</dbReference>
<sequence>MRSTNGSLAAGAAAILLLAGCSSGDSGGDSSDTATAGSGATSDGAMAVECQPVPGDSLVVLDDDLMLQNADNVIPAINADAATPELVAALDEVSAVLTTDDLIQLNKAVDIDRATSEEAATQFVADNGISAPDQGSGSIVIGAANFSENITVASIYAAVLSDAGWDTEVRTIGSRETYLPALEGGEIQVVPEYAATVTEYLNLAANGADADPVASGDVDATVTALEPLAADAGLVFGAPSEAQDQNAFAVTTAFSDEYGVTSLTELADTCGTISLGGPPECPERPFCQLGLEEEYGLEVAQFDSLDAGGPLTKNAVRQGQVMVGLVFSSDGELG</sequence>
<evidence type="ECO:0000313" key="2">
    <source>
        <dbReference type="EMBL" id="SEJ68651.1"/>
    </source>
</evidence>
<dbReference type="InterPro" id="IPR007210">
    <property type="entry name" value="ABC_Gly_betaine_transp_sub-bd"/>
</dbReference>
<evidence type="ECO:0000259" key="1">
    <source>
        <dbReference type="Pfam" id="PF04069"/>
    </source>
</evidence>
<dbReference type="GO" id="GO:0043190">
    <property type="term" value="C:ATP-binding cassette (ABC) transporter complex"/>
    <property type="evidence" value="ECO:0007669"/>
    <property type="project" value="InterPro"/>
</dbReference>